<evidence type="ECO:0000256" key="3">
    <source>
        <dbReference type="ARBA" id="ARBA00022917"/>
    </source>
</evidence>
<dbReference type="Pfam" id="PF00707">
    <property type="entry name" value="IF3_C"/>
    <property type="match status" value="1"/>
</dbReference>
<comment type="function">
    <text evidence="4 6">IF-3 binds to the 30S ribosomal subunit and shifts the equilibrium between 70S ribosomes and their 50S and 30S subunits in favor of the free subunits, thus enhancing the availability of 30S subunits on which protein synthesis initiation begins.</text>
</comment>
<dbReference type="InterPro" id="IPR019815">
    <property type="entry name" value="Translation_initiation_fac_3_C"/>
</dbReference>
<dbReference type="InterPro" id="IPR001288">
    <property type="entry name" value="Translation_initiation_fac_3"/>
</dbReference>
<keyword evidence="3 4" id="KW-0648">Protein biosynthesis</keyword>
<evidence type="ECO:0000259" key="8">
    <source>
        <dbReference type="Pfam" id="PF05198"/>
    </source>
</evidence>
<dbReference type="PROSITE" id="PS00938">
    <property type="entry name" value="IF3"/>
    <property type="match status" value="1"/>
</dbReference>
<dbReference type="FunFam" id="3.10.20.80:FF:000001">
    <property type="entry name" value="Translation initiation factor IF-3"/>
    <property type="match status" value="1"/>
</dbReference>
<dbReference type="InterPro" id="IPR019813">
    <property type="entry name" value="Translation_initiation_fac3_CS"/>
</dbReference>
<dbReference type="SUPFAM" id="SSF54364">
    <property type="entry name" value="Translation initiation factor IF3, N-terminal domain"/>
    <property type="match status" value="1"/>
</dbReference>
<proteinExistence type="inferred from homology"/>
<dbReference type="GO" id="GO:0003743">
    <property type="term" value="F:translation initiation factor activity"/>
    <property type="evidence" value="ECO:0007669"/>
    <property type="project" value="UniProtKB-UniRule"/>
</dbReference>
<dbReference type="InterPro" id="IPR036788">
    <property type="entry name" value="T_IF-3_C_sf"/>
</dbReference>
<dbReference type="PANTHER" id="PTHR10938:SF0">
    <property type="entry name" value="TRANSLATION INITIATION FACTOR IF-3, MITOCHONDRIAL"/>
    <property type="match status" value="1"/>
</dbReference>
<dbReference type="SUPFAM" id="SSF55200">
    <property type="entry name" value="Translation initiation factor IF3, C-terminal domain"/>
    <property type="match status" value="1"/>
</dbReference>
<protein>
    <recommendedName>
        <fullName evidence="4 5">Translation initiation factor IF-3</fullName>
    </recommendedName>
</protein>
<dbReference type="AlphaFoldDB" id="A0A1W1I3M8"/>
<comment type="subcellular location">
    <subcellularLocation>
        <location evidence="4 6">Cytoplasm</location>
    </subcellularLocation>
</comment>
<sequence length="182" mass="21238">MHNNFHRHHERWPIVPKLRVNREIRVREVRVIGPEGEQLGILPTPEAFRQAQEGGYDLVEVAPTSAPPVCRIMDYGKYKYELSKKDHQNRRHQKSTQVKEIKLRPRTDKHDLEIKVRQIKTFLEEGNKTKITLTYRGREMANQEMGRSLMSSVIEQLADTGTIEYAPRMEGRSLIMIVAPKN</sequence>
<dbReference type="GO" id="GO:0032790">
    <property type="term" value="P:ribosome disassembly"/>
    <property type="evidence" value="ECO:0007669"/>
    <property type="project" value="TreeGrafter"/>
</dbReference>
<comment type="subunit">
    <text evidence="4 6">Monomer.</text>
</comment>
<dbReference type="FunFam" id="3.30.110.10:FF:000001">
    <property type="entry name" value="Translation initiation factor IF-3"/>
    <property type="match status" value="1"/>
</dbReference>
<organism evidence="9 10">
    <name type="scientific">Nitrospira japonica</name>
    <dbReference type="NCBI Taxonomy" id="1325564"/>
    <lineage>
        <taxon>Bacteria</taxon>
        <taxon>Pseudomonadati</taxon>
        <taxon>Nitrospirota</taxon>
        <taxon>Nitrospiria</taxon>
        <taxon>Nitrospirales</taxon>
        <taxon>Nitrospiraceae</taxon>
        <taxon>Nitrospira</taxon>
    </lineage>
</organism>
<dbReference type="Proteomes" id="UP000192042">
    <property type="component" value="Chromosome I"/>
</dbReference>
<dbReference type="EMBL" id="LT828648">
    <property type="protein sequence ID" value="SLM47627.1"/>
    <property type="molecule type" value="Genomic_DNA"/>
</dbReference>
<keyword evidence="2 4" id="KW-0396">Initiation factor</keyword>
<accession>A0A1W1I3M8</accession>
<name>A0A1W1I3M8_9BACT</name>
<dbReference type="Pfam" id="PF05198">
    <property type="entry name" value="IF3_N"/>
    <property type="match status" value="1"/>
</dbReference>
<dbReference type="GO" id="GO:0043022">
    <property type="term" value="F:ribosome binding"/>
    <property type="evidence" value="ECO:0007669"/>
    <property type="project" value="UniProtKB-ARBA"/>
</dbReference>
<dbReference type="InterPro" id="IPR036787">
    <property type="entry name" value="T_IF-3_N_sf"/>
</dbReference>
<reference evidence="9 10" key="1">
    <citation type="submission" date="2017-03" db="EMBL/GenBank/DDBJ databases">
        <authorList>
            <person name="Afonso C.L."/>
            <person name="Miller P.J."/>
            <person name="Scott M.A."/>
            <person name="Spackman E."/>
            <person name="Goraichik I."/>
            <person name="Dimitrov K.M."/>
            <person name="Suarez D.L."/>
            <person name="Swayne D.E."/>
        </authorList>
    </citation>
    <scope>NUCLEOTIDE SEQUENCE [LARGE SCALE GENOMIC DNA]</scope>
    <source>
        <strain evidence="9">Genome sequencing of Nitrospira japonica strain NJ11</strain>
    </source>
</reference>
<dbReference type="STRING" id="1325564.NSJP_1455"/>
<feature type="domain" description="Translation initiation factor 3 C-terminal" evidence="7">
    <location>
        <begin position="96"/>
        <end position="181"/>
    </location>
</feature>
<dbReference type="Gene3D" id="3.30.110.10">
    <property type="entry name" value="Translation initiation factor 3 (IF-3), C-terminal domain"/>
    <property type="match status" value="1"/>
</dbReference>
<evidence type="ECO:0000256" key="6">
    <source>
        <dbReference type="RuleBase" id="RU000646"/>
    </source>
</evidence>
<comment type="similarity">
    <text evidence="1 4 6">Belongs to the IF-3 family.</text>
</comment>
<keyword evidence="4" id="KW-0963">Cytoplasm</keyword>
<evidence type="ECO:0000256" key="5">
    <source>
        <dbReference type="NCBIfam" id="TIGR00168"/>
    </source>
</evidence>
<dbReference type="HAMAP" id="MF_00080">
    <property type="entry name" value="IF_3"/>
    <property type="match status" value="1"/>
</dbReference>
<dbReference type="GO" id="GO:0016020">
    <property type="term" value="C:membrane"/>
    <property type="evidence" value="ECO:0007669"/>
    <property type="project" value="TreeGrafter"/>
</dbReference>
<dbReference type="NCBIfam" id="TIGR00168">
    <property type="entry name" value="infC"/>
    <property type="match status" value="1"/>
</dbReference>
<keyword evidence="10" id="KW-1185">Reference proteome</keyword>
<evidence type="ECO:0000313" key="9">
    <source>
        <dbReference type="EMBL" id="SLM47627.1"/>
    </source>
</evidence>
<evidence type="ECO:0000256" key="2">
    <source>
        <dbReference type="ARBA" id="ARBA00022540"/>
    </source>
</evidence>
<gene>
    <name evidence="4 9" type="primary">infC</name>
    <name evidence="9" type="ORF">NSJP_1455</name>
</gene>
<dbReference type="Gene3D" id="3.10.20.80">
    <property type="entry name" value="Translation initiation factor 3 (IF-3), N-terminal domain"/>
    <property type="match status" value="1"/>
</dbReference>
<evidence type="ECO:0000256" key="1">
    <source>
        <dbReference type="ARBA" id="ARBA00005439"/>
    </source>
</evidence>
<feature type="domain" description="Translation initiation factor 3 N-terminal" evidence="8">
    <location>
        <begin position="20"/>
        <end position="88"/>
    </location>
</feature>
<dbReference type="InterPro" id="IPR019814">
    <property type="entry name" value="Translation_initiation_fac_3_N"/>
</dbReference>
<evidence type="ECO:0000313" key="10">
    <source>
        <dbReference type="Proteomes" id="UP000192042"/>
    </source>
</evidence>
<dbReference type="PANTHER" id="PTHR10938">
    <property type="entry name" value="TRANSLATION INITIATION FACTOR IF-3"/>
    <property type="match status" value="1"/>
</dbReference>
<evidence type="ECO:0000256" key="4">
    <source>
        <dbReference type="HAMAP-Rule" id="MF_00080"/>
    </source>
</evidence>
<dbReference type="GO" id="GO:0005829">
    <property type="term" value="C:cytosol"/>
    <property type="evidence" value="ECO:0007669"/>
    <property type="project" value="TreeGrafter"/>
</dbReference>
<dbReference type="KEGG" id="nja:NSJP_1455"/>
<evidence type="ECO:0000259" key="7">
    <source>
        <dbReference type="Pfam" id="PF00707"/>
    </source>
</evidence>